<dbReference type="GO" id="GO:0016491">
    <property type="term" value="F:oxidoreductase activity"/>
    <property type="evidence" value="ECO:0007669"/>
    <property type="project" value="UniProtKB-KW"/>
</dbReference>
<evidence type="ECO:0000256" key="2">
    <source>
        <dbReference type="ARBA" id="ARBA00023002"/>
    </source>
</evidence>
<sequence>MTPASADQPPAAVVTGAGSGIGRAVARQLLAAGFRVALAGRRSGPLEESAASHPSALCVPADVSDPDDVARLFRTVAGEWGRLDLLFNNAGIFGPAAGVDEIDLADWNATVAVNLTGAMLCAAEAFRLMKAQQPQGGRIINNGSIAAHAPRPRSVAYAATKHAVTGLTKSIDLDGRPYGISCGQIDIGNASTEMIDALGAGGGALQPDGRRLVEPTFDVEEAARAVVLMATLPPQATINQLTITASGMPYLGRG</sequence>
<dbReference type="InterPro" id="IPR036291">
    <property type="entry name" value="NAD(P)-bd_dom_sf"/>
</dbReference>
<dbReference type="RefSeq" id="WP_168485457.1">
    <property type="nucleotide sequence ID" value="NZ_JAAZSQ010000004.1"/>
</dbReference>
<proteinExistence type="inferred from homology"/>
<evidence type="ECO:0000256" key="3">
    <source>
        <dbReference type="RuleBase" id="RU000363"/>
    </source>
</evidence>
<dbReference type="PANTHER" id="PTHR43669">
    <property type="entry name" value="5-KETO-D-GLUCONATE 5-REDUCTASE"/>
    <property type="match status" value="1"/>
</dbReference>
<comment type="similarity">
    <text evidence="1 3">Belongs to the short-chain dehydrogenases/reductases (SDR) family.</text>
</comment>
<evidence type="ECO:0000313" key="5">
    <source>
        <dbReference type="Proteomes" id="UP000544090"/>
    </source>
</evidence>
<dbReference type="CDD" id="cd05233">
    <property type="entry name" value="SDR_c"/>
    <property type="match status" value="1"/>
</dbReference>
<dbReference type="EMBL" id="JAAZSQ010000004">
    <property type="protein sequence ID" value="NKX54104.1"/>
    <property type="molecule type" value="Genomic_DNA"/>
</dbReference>
<dbReference type="AlphaFoldDB" id="A0A7X6HD91"/>
<evidence type="ECO:0000256" key="1">
    <source>
        <dbReference type="ARBA" id="ARBA00006484"/>
    </source>
</evidence>
<protein>
    <submittedName>
        <fullName evidence="4">SDR family oxidoreductase</fullName>
    </submittedName>
</protein>
<reference evidence="4 5" key="1">
    <citation type="submission" date="2020-04" db="EMBL/GenBank/DDBJ databases">
        <title>Arthrobacter sp. nov.</title>
        <authorList>
            <person name="Liu S."/>
        </authorList>
    </citation>
    <scope>NUCLEOTIDE SEQUENCE [LARGE SCALE GENOMIC DNA]</scope>
    <source>
        <strain evidence="4 5">E918</strain>
    </source>
</reference>
<dbReference type="FunFam" id="3.40.50.720:FF:000084">
    <property type="entry name" value="Short-chain dehydrogenase reductase"/>
    <property type="match status" value="1"/>
</dbReference>
<dbReference type="PRINTS" id="PR00080">
    <property type="entry name" value="SDRFAMILY"/>
</dbReference>
<dbReference type="Proteomes" id="UP000544090">
    <property type="component" value="Unassembled WGS sequence"/>
</dbReference>
<accession>A0A7X6HD91</accession>
<gene>
    <name evidence="4" type="ORF">HGG74_06010</name>
</gene>
<dbReference type="PRINTS" id="PR00081">
    <property type="entry name" value="GDHRDH"/>
</dbReference>
<dbReference type="Pfam" id="PF00106">
    <property type="entry name" value="adh_short"/>
    <property type="match status" value="1"/>
</dbReference>
<dbReference type="InterPro" id="IPR002347">
    <property type="entry name" value="SDR_fam"/>
</dbReference>
<name>A0A7X6HD91_9MICC</name>
<keyword evidence="2" id="KW-0560">Oxidoreductase</keyword>
<evidence type="ECO:0000313" key="4">
    <source>
        <dbReference type="EMBL" id="NKX54104.1"/>
    </source>
</evidence>
<dbReference type="SUPFAM" id="SSF51735">
    <property type="entry name" value="NAD(P)-binding Rossmann-fold domains"/>
    <property type="match status" value="1"/>
</dbReference>
<keyword evidence="5" id="KW-1185">Reference proteome</keyword>
<comment type="caution">
    <text evidence="4">The sequence shown here is derived from an EMBL/GenBank/DDBJ whole genome shotgun (WGS) entry which is preliminary data.</text>
</comment>
<dbReference type="PANTHER" id="PTHR43669:SF12">
    <property type="entry name" value="BLR5618 PROTEIN"/>
    <property type="match status" value="1"/>
</dbReference>
<organism evidence="4 5">
    <name type="scientific">Arthrobacter mobilis</name>
    <dbReference type="NCBI Taxonomy" id="2724944"/>
    <lineage>
        <taxon>Bacteria</taxon>
        <taxon>Bacillati</taxon>
        <taxon>Actinomycetota</taxon>
        <taxon>Actinomycetes</taxon>
        <taxon>Micrococcales</taxon>
        <taxon>Micrococcaceae</taxon>
        <taxon>Arthrobacter</taxon>
    </lineage>
</organism>
<dbReference type="Gene3D" id="3.40.50.720">
    <property type="entry name" value="NAD(P)-binding Rossmann-like Domain"/>
    <property type="match status" value="1"/>
</dbReference>